<keyword evidence="4" id="KW-1185">Reference proteome</keyword>
<proteinExistence type="predicted"/>
<feature type="coiled-coil region" evidence="1">
    <location>
        <begin position="245"/>
        <end position="272"/>
    </location>
</feature>
<evidence type="ECO:0000259" key="2">
    <source>
        <dbReference type="Pfam" id="PF13963"/>
    </source>
</evidence>
<dbReference type="PANTHER" id="PTHR10775">
    <property type="entry name" value="OS08G0208400 PROTEIN"/>
    <property type="match status" value="1"/>
</dbReference>
<dbReference type="InterPro" id="IPR029480">
    <property type="entry name" value="Transpos_assoc"/>
</dbReference>
<gene>
    <name evidence="3" type="ORF">F0562_007310</name>
</gene>
<organism evidence="3 4">
    <name type="scientific">Nyssa sinensis</name>
    <dbReference type="NCBI Taxonomy" id="561372"/>
    <lineage>
        <taxon>Eukaryota</taxon>
        <taxon>Viridiplantae</taxon>
        <taxon>Streptophyta</taxon>
        <taxon>Embryophyta</taxon>
        <taxon>Tracheophyta</taxon>
        <taxon>Spermatophyta</taxon>
        <taxon>Magnoliopsida</taxon>
        <taxon>eudicotyledons</taxon>
        <taxon>Gunneridae</taxon>
        <taxon>Pentapetalae</taxon>
        <taxon>asterids</taxon>
        <taxon>Cornales</taxon>
        <taxon>Nyssaceae</taxon>
        <taxon>Nyssa</taxon>
    </lineage>
</organism>
<sequence>MDKSWMQLPSRDLPGYMKGIKGFIEYARPRMDKTNRIKCPCKKCNNRYYEPINTVKTHLELNGMDKTYTRWIFHGEDYDVLSDDDDDGGGPSEQHFDGLREMLANKQARRFDIDSKVQGETSSSHVPSVAGGDSQPFDDLSADSHLPLYPGCEKFSKLDFLVKLMNIKVIKGLSNKSIDMTLELMKMALPAGETLPKSYYESEKYLRDLGLANVPTHACKYDCALFWGEYKKEVKCPGCGELVRMYQEERRNEELQSQMQNHNLKIRTELESQVQAQGHSEVEAQVEAQVQVLVQAQLAEKLEAIEARERQMEVLINSSDTPSQEIIQPCKK</sequence>
<dbReference type="Pfam" id="PF13963">
    <property type="entry name" value="Transpos_assoc"/>
    <property type="match status" value="1"/>
</dbReference>
<evidence type="ECO:0000256" key="1">
    <source>
        <dbReference type="SAM" id="Coils"/>
    </source>
</evidence>
<name>A0A5J5A312_9ASTE</name>
<feature type="domain" description="Transposase-associated" evidence="2">
    <location>
        <begin position="3"/>
        <end position="76"/>
    </location>
</feature>
<accession>A0A5J5A312</accession>
<protein>
    <recommendedName>
        <fullName evidence="2">Transposase-associated domain-containing protein</fullName>
    </recommendedName>
</protein>
<dbReference type="PANTHER" id="PTHR10775:SF185">
    <property type="entry name" value="OS08G0208400 PROTEIN"/>
    <property type="match status" value="1"/>
</dbReference>
<evidence type="ECO:0000313" key="3">
    <source>
        <dbReference type="EMBL" id="KAA8525455.1"/>
    </source>
</evidence>
<dbReference type="OrthoDB" id="1932595at2759"/>
<dbReference type="EMBL" id="CM018046">
    <property type="protein sequence ID" value="KAA8525455.1"/>
    <property type="molecule type" value="Genomic_DNA"/>
</dbReference>
<dbReference type="AlphaFoldDB" id="A0A5J5A312"/>
<keyword evidence="1" id="KW-0175">Coiled coil</keyword>
<evidence type="ECO:0000313" key="4">
    <source>
        <dbReference type="Proteomes" id="UP000325577"/>
    </source>
</evidence>
<dbReference type="Proteomes" id="UP000325577">
    <property type="component" value="Linkage Group LG3"/>
</dbReference>
<reference evidence="3 4" key="1">
    <citation type="submission" date="2019-09" db="EMBL/GenBank/DDBJ databases">
        <title>A chromosome-level genome assembly of the Chinese tupelo Nyssa sinensis.</title>
        <authorList>
            <person name="Yang X."/>
            <person name="Kang M."/>
            <person name="Yang Y."/>
            <person name="Xiong H."/>
            <person name="Wang M."/>
            <person name="Zhang Z."/>
            <person name="Wang Z."/>
            <person name="Wu H."/>
            <person name="Ma T."/>
            <person name="Liu J."/>
            <person name="Xi Z."/>
        </authorList>
    </citation>
    <scope>NUCLEOTIDE SEQUENCE [LARGE SCALE GENOMIC DNA]</scope>
    <source>
        <strain evidence="3">J267</strain>
        <tissue evidence="3">Leaf</tissue>
    </source>
</reference>